<dbReference type="InterPro" id="IPR034734">
    <property type="entry name" value="ZF_C2HC_RNF"/>
</dbReference>
<feature type="compositionally biased region" description="Polar residues" evidence="20">
    <location>
        <begin position="1"/>
        <end position="15"/>
    </location>
</feature>
<keyword evidence="10 19" id="KW-0863">Zinc-finger</keyword>
<keyword evidence="15" id="KW-0234">DNA repair</keyword>
<evidence type="ECO:0000256" key="1">
    <source>
        <dbReference type="ARBA" id="ARBA00000900"/>
    </source>
</evidence>
<dbReference type="PROSITE" id="PS50089">
    <property type="entry name" value="ZF_RING_2"/>
    <property type="match status" value="1"/>
</dbReference>
<dbReference type="PANTHER" id="PTHR46968:SF2">
    <property type="entry name" value="E3 UBIQUITIN-PROTEIN LIGASE RNF138"/>
    <property type="match status" value="1"/>
</dbReference>
<evidence type="ECO:0000256" key="11">
    <source>
        <dbReference type="ARBA" id="ARBA00022786"/>
    </source>
</evidence>
<evidence type="ECO:0000256" key="14">
    <source>
        <dbReference type="ARBA" id="ARBA00023125"/>
    </source>
</evidence>
<evidence type="ECO:0000256" key="17">
    <source>
        <dbReference type="ARBA" id="ARBA00041476"/>
    </source>
</evidence>
<keyword evidence="12" id="KW-0862">Zinc</keyword>
<dbReference type="GO" id="GO:0005634">
    <property type="term" value="C:nucleus"/>
    <property type="evidence" value="ECO:0007669"/>
    <property type="project" value="TreeGrafter"/>
</dbReference>
<dbReference type="InterPro" id="IPR001841">
    <property type="entry name" value="Znf_RING"/>
</dbReference>
<dbReference type="GO" id="GO:0010792">
    <property type="term" value="P:DNA double-strand break processing involved in repair via single-strand annealing"/>
    <property type="evidence" value="ECO:0007669"/>
    <property type="project" value="TreeGrafter"/>
</dbReference>
<evidence type="ECO:0000256" key="16">
    <source>
        <dbReference type="ARBA" id="ARBA00039332"/>
    </source>
</evidence>
<gene>
    <name evidence="23" type="ORF">HF521_019958</name>
</gene>
<dbReference type="FunFam" id="3.30.40.10:FF:000267">
    <property type="entry name" value="E3 ubiquitin-protein ligase RNF138 isoform X1"/>
    <property type="match status" value="1"/>
</dbReference>
<dbReference type="GO" id="GO:0016055">
    <property type="term" value="P:Wnt signaling pathway"/>
    <property type="evidence" value="ECO:0007669"/>
    <property type="project" value="UniProtKB-KW"/>
</dbReference>
<evidence type="ECO:0000313" key="23">
    <source>
        <dbReference type="EMBL" id="KAF7706704.1"/>
    </source>
</evidence>
<evidence type="ECO:0000256" key="5">
    <source>
        <dbReference type="ARBA" id="ARBA00022454"/>
    </source>
</evidence>
<feature type="domain" description="RING-type" evidence="21">
    <location>
        <begin position="30"/>
        <end position="70"/>
    </location>
</feature>
<keyword evidence="14" id="KW-0238">DNA-binding</keyword>
<organism evidence="23 24">
    <name type="scientific">Silurus meridionalis</name>
    <name type="common">Southern catfish</name>
    <name type="synonym">Silurus soldatovi meridionalis</name>
    <dbReference type="NCBI Taxonomy" id="175797"/>
    <lineage>
        <taxon>Eukaryota</taxon>
        <taxon>Metazoa</taxon>
        <taxon>Chordata</taxon>
        <taxon>Craniata</taxon>
        <taxon>Vertebrata</taxon>
        <taxon>Euteleostomi</taxon>
        <taxon>Actinopterygii</taxon>
        <taxon>Neopterygii</taxon>
        <taxon>Teleostei</taxon>
        <taxon>Ostariophysi</taxon>
        <taxon>Siluriformes</taxon>
        <taxon>Siluridae</taxon>
        <taxon>Silurus</taxon>
    </lineage>
</organism>
<evidence type="ECO:0000313" key="24">
    <source>
        <dbReference type="Proteomes" id="UP000606274"/>
    </source>
</evidence>
<feature type="domain" description="C2HC RNF-type" evidence="22">
    <location>
        <begin position="94"/>
        <end position="113"/>
    </location>
</feature>
<feature type="region of interest" description="Disordered" evidence="20">
    <location>
        <begin position="1"/>
        <end position="20"/>
    </location>
</feature>
<evidence type="ECO:0000256" key="12">
    <source>
        <dbReference type="ARBA" id="ARBA00022833"/>
    </source>
</evidence>
<evidence type="ECO:0000256" key="20">
    <source>
        <dbReference type="SAM" id="MobiDB-lite"/>
    </source>
</evidence>
<dbReference type="Gene3D" id="3.30.40.10">
    <property type="entry name" value="Zinc/RING finger domain, C3HC4 (zinc finger)"/>
    <property type="match status" value="1"/>
</dbReference>
<dbReference type="EC" id="2.3.2.27" evidence="4"/>
<dbReference type="PROSITE" id="PS51803">
    <property type="entry name" value="ZF_C2HC_RNF"/>
    <property type="match status" value="1"/>
</dbReference>
<keyword evidence="24" id="KW-1185">Reference proteome</keyword>
<evidence type="ECO:0000256" key="13">
    <source>
        <dbReference type="ARBA" id="ARBA00022843"/>
    </source>
</evidence>
<dbReference type="InterPro" id="IPR052498">
    <property type="entry name" value="E3_ubiq-protein_ligase_RNF138"/>
</dbReference>
<dbReference type="GO" id="GO:0000724">
    <property type="term" value="P:double-strand break repair via homologous recombination"/>
    <property type="evidence" value="ECO:0007669"/>
    <property type="project" value="TreeGrafter"/>
</dbReference>
<evidence type="ECO:0000256" key="9">
    <source>
        <dbReference type="ARBA" id="ARBA00022763"/>
    </source>
</evidence>
<keyword evidence="5" id="KW-0158">Chromosome</keyword>
<evidence type="ECO:0000256" key="15">
    <source>
        <dbReference type="ARBA" id="ARBA00023204"/>
    </source>
</evidence>
<dbReference type="Pfam" id="PF13923">
    <property type="entry name" value="zf-C3HC4_2"/>
    <property type="match status" value="1"/>
</dbReference>
<evidence type="ECO:0000256" key="8">
    <source>
        <dbReference type="ARBA" id="ARBA00022723"/>
    </source>
</evidence>
<name>A0A8T0BI47_SILME</name>
<dbReference type="PANTHER" id="PTHR46968">
    <property type="entry name" value="E3 UBIQUITIN-PROTEIN LIGASE RNF138"/>
    <property type="match status" value="1"/>
</dbReference>
<comment type="caution">
    <text evidence="23">The sequence shown here is derived from an EMBL/GenBank/DDBJ whole genome shotgun (WGS) entry which is preliminary data.</text>
</comment>
<evidence type="ECO:0000256" key="7">
    <source>
        <dbReference type="ARBA" id="ARBA00022687"/>
    </source>
</evidence>
<dbReference type="GO" id="GO:0035861">
    <property type="term" value="C:site of double-strand break"/>
    <property type="evidence" value="ECO:0007669"/>
    <property type="project" value="TreeGrafter"/>
</dbReference>
<evidence type="ECO:0000256" key="3">
    <source>
        <dbReference type="ARBA" id="ARBA00004906"/>
    </source>
</evidence>
<evidence type="ECO:0000256" key="18">
    <source>
        <dbReference type="ARBA" id="ARBA00041652"/>
    </source>
</evidence>
<keyword evidence="13" id="KW-0832">Ubl conjugation</keyword>
<sequence>MGNSPGLNMDSNEASQAAGVESDPVEDFDCPICQEVLKMPIRTRNCQHVFCKSCFQVAVKSLGPQCPLCRGPVSERAHRATDIQQRMRQMKGTCRACGKEKLLSKMRLHYKSCRKYIEEFGPISEPTVALPAQTQHTDSPRSSVLIPNTTIPTPSDRAGRVFSCPYCSLMDLSDMALMEHCVRHHHQDLTPIVCPICVSMPWGDPSYTSRNFIGHLVRRHCYSYTGYMNENLDEDLQIFWALQMSVQEF</sequence>
<dbReference type="OrthoDB" id="7873042at2759"/>
<evidence type="ECO:0000259" key="22">
    <source>
        <dbReference type="PROSITE" id="PS51803"/>
    </source>
</evidence>
<keyword evidence="11" id="KW-0833">Ubl conjugation pathway</keyword>
<dbReference type="CDD" id="cd16544">
    <property type="entry name" value="RING-HC_RNF138"/>
    <property type="match status" value="1"/>
</dbReference>
<evidence type="ECO:0000256" key="19">
    <source>
        <dbReference type="PROSITE-ProRule" id="PRU00175"/>
    </source>
</evidence>
<keyword evidence="7" id="KW-0879">Wnt signaling pathway</keyword>
<dbReference type="SUPFAM" id="SSF57850">
    <property type="entry name" value="RING/U-box"/>
    <property type="match status" value="1"/>
</dbReference>
<comment type="subcellular location">
    <subcellularLocation>
        <location evidence="2">Chromosome</location>
    </subcellularLocation>
</comment>
<protein>
    <recommendedName>
        <fullName evidence="16">E3 ubiquitin-protein ligase RNF138</fullName>
        <ecNumber evidence="4">2.3.2.27</ecNumber>
    </recommendedName>
    <alternativeName>
        <fullName evidence="18">RING finger protein 138</fullName>
    </alternativeName>
    <alternativeName>
        <fullName evidence="17">RING-type E3 ubiquitin transferase RNF138</fullName>
    </alternativeName>
</protein>
<accession>A0A8T0BI47</accession>
<dbReference type="Pfam" id="PF05605">
    <property type="entry name" value="zf-Di19"/>
    <property type="match status" value="1"/>
</dbReference>
<dbReference type="InterPro" id="IPR008598">
    <property type="entry name" value="Di19_Zn-bd"/>
</dbReference>
<dbReference type="Pfam" id="PF18574">
    <property type="entry name" value="zf_C2HC_14"/>
    <property type="match status" value="1"/>
</dbReference>
<reference evidence="23" key="1">
    <citation type="submission" date="2020-08" db="EMBL/GenBank/DDBJ databases">
        <title>Chromosome-level assembly of Southern catfish (Silurus meridionalis) provides insights into visual adaptation to the nocturnal and benthic lifestyles.</title>
        <authorList>
            <person name="Zhang Y."/>
            <person name="Wang D."/>
            <person name="Peng Z."/>
        </authorList>
    </citation>
    <scope>NUCLEOTIDE SEQUENCE</scope>
    <source>
        <strain evidence="23">SWU-2019-XX</strain>
        <tissue evidence="23">Muscle</tissue>
    </source>
</reference>
<evidence type="ECO:0000256" key="2">
    <source>
        <dbReference type="ARBA" id="ARBA00004286"/>
    </source>
</evidence>
<keyword evidence="9" id="KW-0227">DNA damage</keyword>
<keyword evidence="8" id="KW-0479">Metal-binding</keyword>
<dbReference type="GO" id="GO:0003697">
    <property type="term" value="F:single-stranded DNA binding"/>
    <property type="evidence" value="ECO:0007669"/>
    <property type="project" value="TreeGrafter"/>
</dbReference>
<comment type="catalytic activity">
    <reaction evidence="1">
        <text>S-ubiquitinyl-[E2 ubiquitin-conjugating enzyme]-L-cysteine + [acceptor protein]-L-lysine = [E2 ubiquitin-conjugating enzyme]-L-cysteine + N(6)-ubiquitinyl-[acceptor protein]-L-lysine.</text>
        <dbReference type="EC" id="2.3.2.27"/>
    </reaction>
</comment>
<dbReference type="InterPro" id="IPR013083">
    <property type="entry name" value="Znf_RING/FYVE/PHD"/>
</dbReference>
<dbReference type="AlphaFoldDB" id="A0A8T0BI47"/>
<comment type="pathway">
    <text evidence="3">Protein modification; protein ubiquitination.</text>
</comment>
<proteinExistence type="predicted"/>
<evidence type="ECO:0000259" key="21">
    <source>
        <dbReference type="PROSITE" id="PS50089"/>
    </source>
</evidence>
<dbReference type="EMBL" id="JABFDY010000006">
    <property type="protein sequence ID" value="KAF7706704.1"/>
    <property type="molecule type" value="Genomic_DNA"/>
</dbReference>
<evidence type="ECO:0000256" key="4">
    <source>
        <dbReference type="ARBA" id="ARBA00012483"/>
    </source>
</evidence>
<evidence type="ECO:0000256" key="10">
    <source>
        <dbReference type="ARBA" id="ARBA00022771"/>
    </source>
</evidence>
<keyword evidence="6" id="KW-0808">Transferase</keyword>
<dbReference type="GO" id="GO:0008270">
    <property type="term" value="F:zinc ion binding"/>
    <property type="evidence" value="ECO:0007669"/>
    <property type="project" value="UniProtKB-KW"/>
</dbReference>
<dbReference type="Proteomes" id="UP000606274">
    <property type="component" value="Unassembled WGS sequence"/>
</dbReference>
<dbReference type="GO" id="GO:0061630">
    <property type="term" value="F:ubiquitin protein ligase activity"/>
    <property type="evidence" value="ECO:0007669"/>
    <property type="project" value="UniProtKB-EC"/>
</dbReference>
<dbReference type="SMART" id="SM00184">
    <property type="entry name" value="RING"/>
    <property type="match status" value="1"/>
</dbReference>
<evidence type="ECO:0000256" key="6">
    <source>
        <dbReference type="ARBA" id="ARBA00022679"/>
    </source>
</evidence>